<protein>
    <submittedName>
        <fullName evidence="2">Zinc ribbon domain-containing protein</fullName>
    </submittedName>
</protein>
<keyword evidence="1" id="KW-0812">Transmembrane</keyword>
<dbReference type="EMBL" id="VGIR01000001">
    <property type="protein sequence ID" value="MBM3330322.1"/>
    <property type="molecule type" value="Genomic_DNA"/>
</dbReference>
<evidence type="ECO:0000256" key="1">
    <source>
        <dbReference type="SAM" id="Phobius"/>
    </source>
</evidence>
<keyword evidence="1" id="KW-1133">Transmembrane helix</keyword>
<evidence type="ECO:0000313" key="3">
    <source>
        <dbReference type="Proteomes" id="UP000779900"/>
    </source>
</evidence>
<reference evidence="2" key="1">
    <citation type="submission" date="2019-03" db="EMBL/GenBank/DDBJ databases">
        <title>Lake Tanganyika Metagenome-Assembled Genomes (MAGs).</title>
        <authorList>
            <person name="Tran P."/>
        </authorList>
    </citation>
    <scope>NUCLEOTIDE SEQUENCE</scope>
    <source>
        <strain evidence="2">K_DeepCast_150m_m2_040</strain>
    </source>
</reference>
<name>A0A937XC81_UNCW3</name>
<feature type="transmembrane region" description="Helical" evidence="1">
    <location>
        <begin position="37"/>
        <end position="57"/>
    </location>
</feature>
<accession>A0A937XC81</accession>
<keyword evidence="1" id="KW-0472">Membrane</keyword>
<dbReference type="Proteomes" id="UP000779900">
    <property type="component" value="Unassembled WGS sequence"/>
</dbReference>
<gene>
    <name evidence="2" type="ORF">FJY68_00555</name>
</gene>
<dbReference type="AlphaFoldDB" id="A0A937XC81"/>
<comment type="caution">
    <text evidence="2">The sequence shown here is derived from an EMBL/GenBank/DDBJ whole genome shotgun (WGS) entry which is preliminary data.</text>
</comment>
<organism evidence="2 3">
    <name type="scientific">candidate division WOR-3 bacterium</name>
    <dbReference type="NCBI Taxonomy" id="2052148"/>
    <lineage>
        <taxon>Bacteria</taxon>
        <taxon>Bacteria division WOR-3</taxon>
    </lineage>
</organism>
<proteinExistence type="predicted"/>
<evidence type="ECO:0000313" key="2">
    <source>
        <dbReference type="EMBL" id="MBM3330322.1"/>
    </source>
</evidence>
<sequence length="287" mass="31341">MALTKCKECGREVTDQADKCPGCGMVIRKKGGCGRTAVIIFGLIVLAAFVLPAVCLLSRGPSAERPLALGKVTAGCDTTAMQLMERLHRSRPQMEALLGKARRWSARLEKALDEGRTIERWSQSSEDAAAERKLDRLADSCGRLMADKVRGLEPGREVLLGFSWTNVEQTVVFNVFINYETRARGGGSPSLAEVQADLSDAAGQLAPKLFTYYPRLEYVSLHVISRDLTLAKLGLGRKAAGILGDSLPLYREACVAKVQGLSYRDESGEDAFMYEPNQALIKMGKLK</sequence>